<accession>A0AAD8CTP2</accession>
<dbReference type="Gene3D" id="2.10.90.10">
    <property type="entry name" value="Cystine-knot cytokines"/>
    <property type="match status" value="1"/>
</dbReference>
<protein>
    <submittedName>
        <fullName evidence="6">Uncharacterized protein</fullName>
    </submittedName>
</protein>
<dbReference type="PROSITE" id="PS51257">
    <property type="entry name" value="PROKAR_LIPOPROTEIN"/>
    <property type="match status" value="1"/>
</dbReference>
<comment type="similarity">
    <text evidence="2">Belongs to the IL-17 family.</text>
</comment>
<evidence type="ECO:0000256" key="4">
    <source>
        <dbReference type="ARBA" id="ARBA00022729"/>
    </source>
</evidence>
<dbReference type="InterPro" id="IPR029034">
    <property type="entry name" value="Cystine-knot_cytokine"/>
</dbReference>
<dbReference type="AlphaFoldDB" id="A0AAD8CTP2"/>
<reference evidence="6" key="1">
    <citation type="submission" date="2022-02" db="EMBL/GenBank/DDBJ databases">
        <title>Atlantic sturgeon de novo genome assembly.</title>
        <authorList>
            <person name="Stock M."/>
            <person name="Klopp C."/>
            <person name="Guiguen Y."/>
            <person name="Cabau C."/>
            <person name="Parinello H."/>
            <person name="Santidrian Yebra-Pimentel E."/>
            <person name="Kuhl H."/>
            <person name="Dirks R.P."/>
            <person name="Guessner J."/>
            <person name="Wuertz S."/>
            <person name="Du K."/>
            <person name="Schartl M."/>
        </authorList>
    </citation>
    <scope>NUCLEOTIDE SEQUENCE</scope>
    <source>
        <strain evidence="6">STURGEONOMICS-FGT-2020</strain>
        <tissue evidence="6">Whole blood</tissue>
    </source>
</reference>
<dbReference type="Pfam" id="PF06083">
    <property type="entry name" value="IL17"/>
    <property type="match status" value="1"/>
</dbReference>
<evidence type="ECO:0000256" key="3">
    <source>
        <dbReference type="ARBA" id="ARBA00022525"/>
    </source>
</evidence>
<evidence type="ECO:0000313" key="6">
    <source>
        <dbReference type="EMBL" id="KAK1156576.1"/>
    </source>
</evidence>
<dbReference type="EMBL" id="JAGXEW010000027">
    <property type="protein sequence ID" value="KAK1156576.1"/>
    <property type="molecule type" value="Genomic_DNA"/>
</dbReference>
<dbReference type="Proteomes" id="UP001230051">
    <property type="component" value="Unassembled WGS sequence"/>
</dbReference>
<feature type="signal peptide" evidence="5">
    <location>
        <begin position="1"/>
        <end position="21"/>
    </location>
</feature>
<keyword evidence="4 5" id="KW-0732">Signal</keyword>
<proteinExistence type="inferred from homology"/>
<evidence type="ECO:0000256" key="1">
    <source>
        <dbReference type="ARBA" id="ARBA00004613"/>
    </source>
</evidence>
<organism evidence="6 8">
    <name type="scientific">Acipenser oxyrinchus oxyrinchus</name>
    <dbReference type="NCBI Taxonomy" id="40147"/>
    <lineage>
        <taxon>Eukaryota</taxon>
        <taxon>Metazoa</taxon>
        <taxon>Chordata</taxon>
        <taxon>Craniata</taxon>
        <taxon>Vertebrata</taxon>
        <taxon>Euteleostomi</taxon>
        <taxon>Actinopterygii</taxon>
        <taxon>Chondrostei</taxon>
        <taxon>Acipenseriformes</taxon>
        <taxon>Acipenseridae</taxon>
        <taxon>Acipenser</taxon>
    </lineage>
</organism>
<gene>
    <name evidence="7" type="ORF">AOXY_G21478</name>
    <name evidence="6" type="ORF">AOXY_G25568</name>
</gene>
<dbReference type="InterPro" id="IPR010345">
    <property type="entry name" value="IL-17_fam"/>
</dbReference>
<evidence type="ECO:0000256" key="5">
    <source>
        <dbReference type="SAM" id="SignalP"/>
    </source>
</evidence>
<name>A0AAD8CTP2_ACIOX</name>
<dbReference type="GO" id="GO:0005576">
    <property type="term" value="C:extracellular region"/>
    <property type="evidence" value="ECO:0007669"/>
    <property type="project" value="UniProtKB-SubCell"/>
</dbReference>
<keyword evidence="8" id="KW-1185">Reference proteome</keyword>
<dbReference type="SUPFAM" id="SSF57501">
    <property type="entry name" value="Cystine-knot cytokines"/>
    <property type="match status" value="1"/>
</dbReference>
<evidence type="ECO:0000313" key="7">
    <source>
        <dbReference type="EMBL" id="KAK1159990.1"/>
    </source>
</evidence>
<evidence type="ECO:0000256" key="2">
    <source>
        <dbReference type="ARBA" id="ARBA00007236"/>
    </source>
</evidence>
<feature type="chain" id="PRO_5042442158" evidence="5">
    <location>
        <begin position="22"/>
        <end position="139"/>
    </location>
</feature>
<comment type="subcellular location">
    <subcellularLocation>
        <location evidence="1">Secreted</location>
    </subcellularLocation>
</comment>
<keyword evidence="3" id="KW-0964">Secreted</keyword>
<sequence length="139" mass="15265">MASQAKTLLCLGVVLSCVADAAHLHSHLTLTADGYSFSLSQVREWINGINSRTPIDESRSLAAWTYRDDTNARRIPALIRHAQCPRHCTVDGKERPAIPAAEVKVNMPVMSMVGNTQYLLEYKEVTVACVCLKANSVHS</sequence>
<comment type="caution">
    <text evidence="6">The sequence shown here is derived from an EMBL/GenBank/DDBJ whole genome shotgun (WGS) entry which is preliminary data.</text>
</comment>
<dbReference type="EMBL" id="JAGXEW010000021">
    <property type="protein sequence ID" value="KAK1159990.1"/>
    <property type="molecule type" value="Genomic_DNA"/>
</dbReference>
<dbReference type="GO" id="GO:0005125">
    <property type="term" value="F:cytokine activity"/>
    <property type="evidence" value="ECO:0007669"/>
    <property type="project" value="InterPro"/>
</dbReference>
<evidence type="ECO:0000313" key="8">
    <source>
        <dbReference type="Proteomes" id="UP001230051"/>
    </source>
</evidence>